<keyword evidence="4 9" id="KW-0812">Transmembrane</keyword>
<dbReference type="Proteomes" id="UP000603234">
    <property type="component" value="Unassembled WGS sequence"/>
</dbReference>
<keyword evidence="3" id="KW-0145">Chemotaxis</keyword>
<gene>
    <name evidence="13" type="ORF">GH808_00475</name>
</gene>
<dbReference type="CDD" id="cd11386">
    <property type="entry name" value="MCP_signal"/>
    <property type="match status" value="1"/>
</dbReference>
<dbReference type="PROSITE" id="PS50885">
    <property type="entry name" value="HAMP"/>
    <property type="match status" value="1"/>
</dbReference>
<evidence type="ECO:0000259" key="10">
    <source>
        <dbReference type="PROSITE" id="PS50111"/>
    </source>
</evidence>
<keyword evidence="2" id="KW-1003">Cell membrane</keyword>
<evidence type="ECO:0000256" key="2">
    <source>
        <dbReference type="ARBA" id="ARBA00022475"/>
    </source>
</evidence>
<organism evidence="13 14">
    <name type="scientific">Acetobacterium fimetarium</name>
    <dbReference type="NCBI Taxonomy" id="52691"/>
    <lineage>
        <taxon>Bacteria</taxon>
        <taxon>Bacillati</taxon>
        <taxon>Bacillota</taxon>
        <taxon>Clostridia</taxon>
        <taxon>Eubacteriales</taxon>
        <taxon>Eubacteriaceae</taxon>
        <taxon>Acetobacterium</taxon>
    </lineage>
</organism>
<evidence type="ECO:0000256" key="3">
    <source>
        <dbReference type="ARBA" id="ARBA00022500"/>
    </source>
</evidence>
<dbReference type="InterPro" id="IPR000727">
    <property type="entry name" value="T_SNARE_dom"/>
</dbReference>
<dbReference type="InterPro" id="IPR004089">
    <property type="entry name" value="MCPsignal_dom"/>
</dbReference>
<evidence type="ECO:0000256" key="7">
    <source>
        <dbReference type="ARBA" id="ARBA00029447"/>
    </source>
</evidence>
<evidence type="ECO:0000256" key="6">
    <source>
        <dbReference type="ARBA" id="ARBA00023136"/>
    </source>
</evidence>
<feature type="domain" description="HAMP" evidence="12">
    <location>
        <begin position="218"/>
        <end position="270"/>
    </location>
</feature>
<dbReference type="SMART" id="SM00304">
    <property type="entry name" value="HAMP"/>
    <property type="match status" value="1"/>
</dbReference>
<keyword evidence="6 9" id="KW-0472">Membrane</keyword>
<dbReference type="PANTHER" id="PTHR43531">
    <property type="entry name" value="PROTEIN ICFG"/>
    <property type="match status" value="1"/>
</dbReference>
<dbReference type="PROSITE" id="PS50111">
    <property type="entry name" value="CHEMOTAXIS_TRANSDUC_2"/>
    <property type="match status" value="1"/>
</dbReference>
<keyword evidence="5 9" id="KW-1133">Transmembrane helix</keyword>
<evidence type="ECO:0000256" key="5">
    <source>
        <dbReference type="ARBA" id="ARBA00022989"/>
    </source>
</evidence>
<dbReference type="PROSITE" id="PS50192">
    <property type="entry name" value="T_SNARE"/>
    <property type="match status" value="1"/>
</dbReference>
<feature type="domain" description="Methyl-accepting transducer" evidence="10">
    <location>
        <begin position="275"/>
        <end position="504"/>
    </location>
</feature>
<dbReference type="SUPFAM" id="SSF103190">
    <property type="entry name" value="Sensory domain-like"/>
    <property type="match status" value="1"/>
</dbReference>
<proteinExistence type="inferred from homology"/>
<name>A0ABR6WQM1_9FIRM</name>
<reference evidence="13 14" key="1">
    <citation type="journal article" date="2020" name="mSystems">
        <title>Defining Genomic and Predicted Metabolic Features of the Acetobacterium Genus.</title>
        <authorList>
            <person name="Ross D.E."/>
            <person name="Marshall C.W."/>
            <person name="Gulliver D."/>
            <person name="May H.D."/>
            <person name="Norman R.S."/>
        </authorList>
    </citation>
    <scope>NUCLEOTIDE SEQUENCE [LARGE SCALE GENOMIC DNA]</scope>
    <source>
        <strain evidence="13 14">DSM 8238</strain>
    </source>
</reference>
<dbReference type="CDD" id="cd06225">
    <property type="entry name" value="HAMP"/>
    <property type="match status" value="1"/>
</dbReference>
<evidence type="ECO:0000313" key="14">
    <source>
        <dbReference type="Proteomes" id="UP000603234"/>
    </source>
</evidence>
<dbReference type="InterPro" id="IPR003660">
    <property type="entry name" value="HAMP_dom"/>
</dbReference>
<comment type="similarity">
    <text evidence="7">Belongs to the methyl-accepting chemotaxis (MCP) protein family.</text>
</comment>
<feature type="transmembrane region" description="Helical" evidence="9">
    <location>
        <begin position="194"/>
        <end position="214"/>
    </location>
</feature>
<feature type="transmembrane region" description="Helical" evidence="9">
    <location>
        <begin position="17"/>
        <end position="40"/>
    </location>
</feature>
<evidence type="ECO:0000259" key="12">
    <source>
        <dbReference type="PROSITE" id="PS50885"/>
    </source>
</evidence>
<accession>A0ABR6WQM1</accession>
<keyword evidence="14" id="KW-1185">Reference proteome</keyword>
<keyword evidence="8" id="KW-0807">Transducer</keyword>
<dbReference type="Pfam" id="PF17203">
    <property type="entry name" value="sCache_3_2"/>
    <property type="match status" value="1"/>
</dbReference>
<dbReference type="InterPro" id="IPR033463">
    <property type="entry name" value="sCache_3"/>
</dbReference>
<dbReference type="InterPro" id="IPR051310">
    <property type="entry name" value="MCP_chemotaxis"/>
</dbReference>
<evidence type="ECO:0000256" key="9">
    <source>
        <dbReference type="SAM" id="Phobius"/>
    </source>
</evidence>
<evidence type="ECO:0000256" key="1">
    <source>
        <dbReference type="ARBA" id="ARBA00004651"/>
    </source>
</evidence>
<comment type="caution">
    <text evidence="13">The sequence shown here is derived from an EMBL/GenBank/DDBJ whole genome shotgun (WGS) entry which is preliminary data.</text>
</comment>
<feature type="domain" description="T-SNARE coiled-coil homology" evidence="11">
    <location>
        <begin position="434"/>
        <end position="496"/>
    </location>
</feature>
<dbReference type="SMART" id="SM00283">
    <property type="entry name" value="MA"/>
    <property type="match status" value="1"/>
</dbReference>
<dbReference type="PANTHER" id="PTHR43531:SF11">
    <property type="entry name" value="METHYL-ACCEPTING CHEMOTAXIS PROTEIN 3"/>
    <property type="match status" value="1"/>
</dbReference>
<dbReference type="SUPFAM" id="SSF58104">
    <property type="entry name" value="Methyl-accepting chemotaxis protein (MCP) signaling domain"/>
    <property type="match status" value="1"/>
</dbReference>
<evidence type="ECO:0000313" key="13">
    <source>
        <dbReference type="EMBL" id="MBC3802917.1"/>
    </source>
</evidence>
<evidence type="ECO:0000259" key="11">
    <source>
        <dbReference type="PROSITE" id="PS50192"/>
    </source>
</evidence>
<evidence type="ECO:0000256" key="4">
    <source>
        <dbReference type="ARBA" id="ARBA00022692"/>
    </source>
</evidence>
<comment type="subcellular location">
    <subcellularLocation>
        <location evidence="1">Cell membrane</location>
        <topology evidence="1">Multi-pass membrane protein</topology>
    </subcellularLocation>
</comment>
<evidence type="ECO:0000256" key="8">
    <source>
        <dbReference type="PROSITE-ProRule" id="PRU00284"/>
    </source>
</evidence>
<protein>
    <submittedName>
        <fullName evidence="13">HAMP domain-containing protein</fullName>
    </submittedName>
</protein>
<sequence length="580" mass="62777">MKNRKHGNATSSTQFKILIIPLVFVFLGIVIIGFTSSYLIRESLLSDMKNNGFTTSQRFVTQLEKNNNTIKSLTDANAGMSSDQIQTLTEKFSYQTAVDGLSDDQSVVYVAMMDKKAVDIADSVQSDIGKDYSDDPATKDAVTKGISSASEYYYEPQKTTVYDVIYPAKINGELIGAIDIGYSMDSVNAAITHNILLISGIGLLIFLLLAMLLYRISKSITRPIIGVNHMIQEMNQMDLSERLMMEPKNEIGEMAVALDSFADNLQRVMNEIDNAAGQVETGASQISIASQALAQGTTEQAGSIQELTASIEQVDEETRRNAENVDEANALATEVRSHAEAGNDQMSQMLVAMEAINEASSNISKIIKVIDDIAFQTNILALNAAVEAAQAGQYGKGFAVVAQEVRTLAGRSAEAVKETTELIEVCIGKVKAGTKIADETAQSLREILSQIDQVSDLVSHIDQASNNQATEIDQITIGIEQVAQVVQTNSATAEESAAASEELTSQAEMLKQMVDVFAFSRDNTGFKNAPHLSALPKAATIATVEPRTVPSAMETLFESQHTISQAEAEPCIALDEFDKY</sequence>
<dbReference type="Gene3D" id="1.10.287.950">
    <property type="entry name" value="Methyl-accepting chemotaxis protein"/>
    <property type="match status" value="1"/>
</dbReference>
<dbReference type="EMBL" id="WJBC01000001">
    <property type="protein sequence ID" value="MBC3802917.1"/>
    <property type="molecule type" value="Genomic_DNA"/>
</dbReference>
<dbReference type="Pfam" id="PF00015">
    <property type="entry name" value="MCPsignal"/>
    <property type="match status" value="1"/>
</dbReference>
<dbReference type="InterPro" id="IPR029151">
    <property type="entry name" value="Sensor-like_sf"/>
</dbReference>